<dbReference type="OrthoDB" id="286404at2"/>
<dbReference type="InterPro" id="IPR002347">
    <property type="entry name" value="SDR_fam"/>
</dbReference>
<keyword evidence="2" id="KW-0560">Oxidoreductase</keyword>
<dbReference type="InterPro" id="IPR036291">
    <property type="entry name" value="NAD(P)-bd_dom_sf"/>
</dbReference>
<reference evidence="3 4" key="1">
    <citation type="submission" date="2019-03" db="EMBL/GenBank/DDBJ databases">
        <title>Draft genome sequences of novel Actinobacteria.</title>
        <authorList>
            <person name="Sahin N."/>
            <person name="Ay H."/>
            <person name="Saygin H."/>
        </authorList>
    </citation>
    <scope>NUCLEOTIDE SEQUENCE [LARGE SCALE GENOMIC DNA]</scope>
    <source>
        <strain evidence="3 4">JCM 13523</strain>
    </source>
</reference>
<evidence type="ECO:0000256" key="1">
    <source>
        <dbReference type="ARBA" id="ARBA00006484"/>
    </source>
</evidence>
<gene>
    <name evidence="3" type="ORF">E1263_33770</name>
</gene>
<evidence type="ECO:0000256" key="2">
    <source>
        <dbReference type="ARBA" id="ARBA00023002"/>
    </source>
</evidence>
<keyword evidence="4" id="KW-1185">Reference proteome</keyword>
<dbReference type="PROSITE" id="PS00061">
    <property type="entry name" value="ADH_SHORT"/>
    <property type="match status" value="1"/>
</dbReference>
<sequence>MTAGTAVVVGGSTGIGRGVADAWADHGLETHVFNRSKPVGPGAERLIWHELDFRDPEQAKEILSSEWPAEASSVCYSAIYFTAGRAPFVDADEKDWLDQFAINVHGLAWTLKAALPSLRKAAPGLFLHISSEVVYNAGPNRSGYAATKAAASSLIQSVSQEVGVDEVSFVQALPAGMVDSPGIRARRPADFDYSGYMQPDTFGPLAVELARTSGAPYAGEALVVHEDATWSTVAEGLPISQSRPLVRN</sequence>
<organism evidence="3 4">
    <name type="scientific">Kribbella antibiotica</name>
    <dbReference type="NCBI Taxonomy" id="190195"/>
    <lineage>
        <taxon>Bacteria</taxon>
        <taxon>Bacillati</taxon>
        <taxon>Actinomycetota</taxon>
        <taxon>Actinomycetes</taxon>
        <taxon>Propionibacteriales</taxon>
        <taxon>Kribbellaceae</taxon>
        <taxon>Kribbella</taxon>
    </lineage>
</organism>
<dbReference type="PANTHER" id="PTHR43669">
    <property type="entry name" value="5-KETO-D-GLUCONATE 5-REDUCTASE"/>
    <property type="match status" value="1"/>
</dbReference>
<evidence type="ECO:0000313" key="4">
    <source>
        <dbReference type="Proteomes" id="UP000295124"/>
    </source>
</evidence>
<dbReference type="EMBL" id="SMKX01000144">
    <property type="protein sequence ID" value="TDD48042.1"/>
    <property type="molecule type" value="Genomic_DNA"/>
</dbReference>
<dbReference type="GO" id="GO:0016491">
    <property type="term" value="F:oxidoreductase activity"/>
    <property type="evidence" value="ECO:0007669"/>
    <property type="project" value="UniProtKB-KW"/>
</dbReference>
<comment type="caution">
    <text evidence="3">The sequence shown here is derived from an EMBL/GenBank/DDBJ whole genome shotgun (WGS) entry which is preliminary data.</text>
</comment>
<comment type="similarity">
    <text evidence="1">Belongs to the short-chain dehydrogenases/reductases (SDR) family.</text>
</comment>
<accession>A0A4R4YWL4</accession>
<dbReference type="Proteomes" id="UP000295124">
    <property type="component" value="Unassembled WGS sequence"/>
</dbReference>
<dbReference type="RefSeq" id="WP_132174875.1">
    <property type="nucleotide sequence ID" value="NZ_SMKX01000144.1"/>
</dbReference>
<dbReference type="SUPFAM" id="SSF51735">
    <property type="entry name" value="NAD(P)-binding Rossmann-fold domains"/>
    <property type="match status" value="1"/>
</dbReference>
<evidence type="ECO:0000313" key="3">
    <source>
        <dbReference type="EMBL" id="TDD48042.1"/>
    </source>
</evidence>
<dbReference type="AlphaFoldDB" id="A0A4R4YWL4"/>
<proteinExistence type="inferred from homology"/>
<dbReference type="InterPro" id="IPR020904">
    <property type="entry name" value="Sc_DH/Rdtase_CS"/>
</dbReference>
<dbReference type="PRINTS" id="PR00081">
    <property type="entry name" value="GDHRDH"/>
</dbReference>
<dbReference type="Gene3D" id="3.40.50.720">
    <property type="entry name" value="NAD(P)-binding Rossmann-like Domain"/>
    <property type="match status" value="1"/>
</dbReference>
<dbReference type="CDD" id="cd05233">
    <property type="entry name" value="SDR_c"/>
    <property type="match status" value="1"/>
</dbReference>
<dbReference type="PANTHER" id="PTHR43669:SF3">
    <property type="entry name" value="ALCOHOL DEHYDROGENASE, PUTATIVE (AFU_ORTHOLOGUE AFUA_3G03445)-RELATED"/>
    <property type="match status" value="1"/>
</dbReference>
<dbReference type="Pfam" id="PF00106">
    <property type="entry name" value="adh_short"/>
    <property type="match status" value="1"/>
</dbReference>
<name>A0A4R4YWL4_9ACTN</name>
<protein>
    <submittedName>
        <fullName evidence="3">SDR family oxidoreductase</fullName>
    </submittedName>
</protein>